<evidence type="ECO:0000313" key="4">
    <source>
        <dbReference type="EMBL" id="CAF1182250.1"/>
    </source>
</evidence>
<evidence type="ECO:0000256" key="1">
    <source>
        <dbReference type="ARBA" id="ARBA00022614"/>
    </source>
</evidence>
<dbReference type="SUPFAM" id="SSF52058">
    <property type="entry name" value="L domain-like"/>
    <property type="match status" value="1"/>
</dbReference>
<dbReference type="EMBL" id="CAJNOG010000336">
    <property type="protein sequence ID" value="CAF1182250.1"/>
    <property type="molecule type" value="Genomic_DNA"/>
</dbReference>
<dbReference type="PANTHER" id="PTHR48051">
    <property type="match status" value="1"/>
</dbReference>
<keyword evidence="1" id="KW-0433">Leucine-rich repeat</keyword>
<dbReference type="InterPro" id="IPR050216">
    <property type="entry name" value="LRR_domain-containing"/>
</dbReference>
<dbReference type="GO" id="GO:0005737">
    <property type="term" value="C:cytoplasm"/>
    <property type="evidence" value="ECO:0007669"/>
    <property type="project" value="TreeGrafter"/>
</dbReference>
<organism evidence="4 6">
    <name type="scientific">Adineta steineri</name>
    <dbReference type="NCBI Taxonomy" id="433720"/>
    <lineage>
        <taxon>Eukaryota</taxon>
        <taxon>Metazoa</taxon>
        <taxon>Spiralia</taxon>
        <taxon>Gnathifera</taxon>
        <taxon>Rotifera</taxon>
        <taxon>Eurotatoria</taxon>
        <taxon>Bdelloidea</taxon>
        <taxon>Adinetida</taxon>
        <taxon>Adinetidae</taxon>
        <taxon>Adineta</taxon>
    </lineage>
</organism>
<dbReference type="SMART" id="SM00369">
    <property type="entry name" value="LRR_TYP"/>
    <property type="match status" value="3"/>
</dbReference>
<dbReference type="Gene3D" id="3.80.10.10">
    <property type="entry name" value="Ribonuclease Inhibitor"/>
    <property type="match status" value="1"/>
</dbReference>
<dbReference type="InterPro" id="IPR003591">
    <property type="entry name" value="Leu-rich_rpt_typical-subtyp"/>
</dbReference>
<dbReference type="EMBL" id="CAJOAZ010000241">
    <property type="protein sequence ID" value="CAF3588554.1"/>
    <property type="molecule type" value="Genomic_DNA"/>
</dbReference>
<evidence type="ECO:0008006" key="7">
    <source>
        <dbReference type="Google" id="ProtNLM"/>
    </source>
</evidence>
<dbReference type="Proteomes" id="UP000663845">
    <property type="component" value="Unassembled WGS sequence"/>
</dbReference>
<dbReference type="Proteomes" id="UP000663844">
    <property type="component" value="Unassembled WGS sequence"/>
</dbReference>
<proteinExistence type="predicted"/>
<name>A0A814V936_9BILA</name>
<feature type="compositionally biased region" description="Low complexity" evidence="3">
    <location>
        <begin position="226"/>
        <end position="241"/>
    </location>
</feature>
<reference evidence="4" key="1">
    <citation type="submission" date="2021-02" db="EMBL/GenBank/DDBJ databases">
        <authorList>
            <person name="Nowell W R."/>
        </authorList>
    </citation>
    <scope>NUCLEOTIDE SEQUENCE</scope>
</reference>
<dbReference type="InterPro" id="IPR001611">
    <property type="entry name" value="Leu-rich_rpt"/>
</dbReference>
<comment type="caution">
    <text evidence="4">The sequence shown here is derived from an EMBL/GenBank/DDBJ whole genome shotgun (WGS) entry which is preliminary data.</text>
</comment>
<keyword evidence="2" id="KW-0677">Repeat</keyword>
<feature type="region of interest" description="Disordered" evidence="3">
    <location>
        <begin position="173"/>
        <end position="213"/>
    </location>
</feature>
<feature type="region of interest" description="Disordered" evidence="3">
    <location>
        <begin position="225"/>
        <end position="255"/>
    </location>
</feature>
<protein>
    <recommendedName>
        <fullName evidence="7">Leucine-rich repeat-containing protein 27</fullName>
    </recommendedName>
</protein>
<feature type="region of interest" description="Disordered" evidence="3">
    <location>
        <begin position="387"/>
        <end position="411"/>
    </location>
</feature>
<evidence type="ECO:0000256" key="2">
    <source>
        <dbReference type="ARBA" id="ARBA00022737"/>
    </source>
</evidence>
<dbReference type="InterPro" id="IPR032675">
    <property type="entry name" value="LRR_dom_sf"/>
</dbReference>
<evidence type="ECO:0000313" key="5">
    <source>
        <dbReference type="EMBL" id="CAF3588554.1"/>
    </source>
</evidence>
<accession>A0A814V936</accession>
<sequence>MMNNDLDIPSDFKNDAVLYIDNTKENSLTQLITKAQQQGFNCLDLSKRNIDEFSSQILEFTSLQYLYLEGNQLTQLPSDLFIRLPNLKWLDLRNNQLTSIPHHGLAKHSSLQYLLLSGNLLQKLPFELGKVKTLSALNLDGNPLHHPPIEIIKQGIKAIQQYLRDRLNSDNEAVLSDDDNDDDNQQRTPKLSSRKSNFKTDNNEIDDSDLPPLRVQSCKQYERTCYSSRHSSSPSRSQSYSGTNSSQVIRKTIPKKYNDLKRNVYTTQEQPLEYNRKSYKDRQQLHPRNFIKSKEKPVVETPLLIHRRYTRLISKDQLEFIKNLSSDYIGQEDEIRRKHDRQNHDHIRQITDKMLKRRLEERGNLLEERRHVKCEIQELHRLVSAGKQHRPPQVVIRPKTSTGEIKSSKKL</sequence>
<dbReference type="AlphaFoldDB" id="A0A814V936"/>
<evidence type="ECO:0000256" key="3">
    <source>
        <dbReference type="SAM" id="MobiDB-lite"/>
    </source>
</evidence>
<dbReference type="PROSITE" id="PS51450">
    <property type="entry name" value="LRR"/>
    <property type="match status" value="2"/>
</dbReference>
<dbReference type="Pfam" id="PF13855">
    <property type="entry name" value="LRR_8"/>
    <property type="match status" value="1"/>
</dbReference>
<evidence type="ECO:0000313" key="6">
    <source>
        <dbReference type="Proteomes" id="UP000663845"/>
    </source>
</evidence>
<dbReference type="PANTHER" id="PTHR48051:SF35">
    <property type="entry name" value="LEUCINE-RICH REPEAT-CONTAINING PROTEIN 27"/>
    <property type="match status" value="1"/>
</dbReference>
<gene>
    <name evidence="4" type="ORF">JYZ213_LOCUS25851</name>
    <name evidence="5" type="ORF">OXD698_LOCUS5787</name>
</gene>